<dbReference type="Pfam" id="PF08376">
    <property type="entry name" value="NIT"/>
    <property type="match status" value="1"/>
</dbReference>
<evidence type="ECO:0000256" key="8">
    <source>
        <dbReference type="PROSITE-ProRule" id="PRU00284"/>
    </source>
</evidence>
<evidence type="ECO:0000259" key="11">
    <source>
        <dbReference type="PROSITE" id="PS50885"/>
    </source>
</evidence>
<evidence type="ECO:0000256" key="3">
    <source>
        <dbReference type="ARBA" id="ARBA00022692"/>
    </source>
</evidence>
<dbReference type="InterPro" id="IPR013587">
    <property type="entry name" value="Nitrate/nitrite_sensing"/>
</dbReference>
<dbReference type="PANTHER" id="PTHR32089">
    <property type="entry name" value="METHYL-ACCEPTING CHEMOTAXIS PROTEIN MCPB"/>
    <property type="match status" value="1"/>
</dbReference>
<dbReference type="GO" id="GO:0016020">
    <property type="term" value="C:membrane"/>
    <property type="evidence" value="ECO:0007669"/>
    <property type="project" value="UniProtKB-SubCell"/>
</dbReference>
<dbReference type="GO" id="GO:0007165">
    <property type="term" value="P:signal transduction"/>
    <property type="evidence" value="ECO:0007669"/>
    <property type="project" value="UniProtKB-KW"/>
</dbReference>
<dbReference type="KEGG" id="ppha:BVH74_13585"/>
<keyword evidence="3 9" id="KW-0812">Transmembrane</keyword>
<reference evidence="12 13" key="1">
    <citation type="submission" date="2017-03" db="EMBL/GenBank/DDBJ databases">
        <title>Complete genome sequence of the novel DNRA strain Pseudomonas sp. S-6-2 isolated from Chinese polluted river sediment. Journal of Biotechnology.</title>
        <authorList>
            <person name="Li J."/>
            <person name="Xiang F."/>
            <person name="Wang L."/>
            <person name="Xi L."/>
            <person name="Liu J."/>
        </authorList>
    </citation>
    <scope>NUCLEOTIDE SEQUENCE [LARGE SCALE GENOMIC DNA]</scope>
    <source>
        <strain evidence="12 13">S-6-2</strain>
    </source>
</reference>
<dbReference type="FunFam" id="1.10.287.950:FF:000001">
    <property type="entry name" value="Methyl-accepting chemotaxis sensory transducer"/>
    <property type="match status" value="1"/>
</dbReference>
<dbReference type="InterPro" id="IPR004089">
    <property type="entry name" value="MCPsignal_dom"/>
</dbReference>
<dbReference type="SMART" id="SM00283">
    <property type="entry name" value="MA"/>
    <property type="match status" value="1"/>
</dbReference>
<evidence type="ECO:0000256" key="1">
    <source>
        <dbReference type="ARBA" id="ARBA00004141"/>
    </source>
</evidence>
<dbReference type="InterPro" id="IPR003660">
    <property type="entry name" value="HAMP_dom"/>
</dbReference>
<dbReference type="PANTHER" id="PTHR32089:SF120">
    <property type="entry name" value="METHYL-ACCEPTING CHEMOTAXIS PROTEIN TLPQ"/>
    <property type="match status" value="1"/>
</dbReference>
<feature type="transmembrane region" description="Helical" evidence="9">
    <location>
        <begin position="281"/>
        <end position="303"/>
    </location>
</feature>
<dbReference type="GO" id="GO:0006935">
    <property type="term" value="P:chemotaxis"/>
    <property type="evidence" value="ECO:0007669"/>
    <property type="project" value="UniProtKB-KW"/>
</dbReference>
<evidence type="ECO:0000256" key="9">
    <source>
        <dbReference type="SAM" id="Phobius"/>
    </source>
</evidence>
<dbReference type="STRING" id="1931241.BVH74_13585"/>
<evidence type="ECO:0000313" key="13">
    <source>
        <dbReference type="Proteomes" id="UP000243488"/>
    </source>
</evidence>
<dbReference type="AlphaFoldDB" id="A0A1V0BAC6"/>
<dbReference type="PROSITE" id="PS50885">
    <property type="entry name" value="HAMP"/>
    <property type="match status" value="1"/>
</dbReference>
<dbReference type="Pfam" id="PF00015">
    <property type="entry name" value="MCPsignal"/>
    <property type="match status" value="1"/>
</dbReference>
<feature type="domain" description="HAMP" evidence="11">
    <location>
        <begin position="304"/>
        <end position="356"/>
    </location>
</feature>
<dbReference type="Proteomes" id="UP000243488">
    <property type="component" value="Chromosome"/>
</dbReference>
<dbReference type="CDD" id="cd06225">
    <property type="entry name" value="HAMP"/>
    <property type="match status" value="1"/>
</dbReference>
<evidence type="ECO:0000256" key="4">
    <source>
        <dbReference type="ARBA" id="ARBA00022989"/>
    </source>
</evidence>
<comment type="similarity">
    <text evidence="7">Belongs to the methyl-accepting chemotaxis (MCP) protein family.</text>
</comment>
<dbReference type="CDD" id="cd11386">
    <property type="entry name" value="MCP_signal"/>
    <property type="match status" value="1"/>
</dbReference>
<proteinExistence type="inferred from homology"/>
<keyword evidence="2" id="KW-0145">Chemotaxis</keyword>
<dbReference type="PROSITE" id="PS50111">
    <property type="entry name" value="CHEMOTAXIS_TRANSDUC_2"/>
    <property type="match status" value="1"/>
</dbReference>
<dbReference type="Gene3D" id="1.10.287.950">
    <property type="entry name" value="Methyl-accepting chemotaxis protein"/>
    <property type="match status" value="1"/>
</dbReference>
<dbReference type="SMART" id="SM00304">
    <property type="entry name" value="HAMP"/>
    <property type="match status" value="2"/>
</dbReference>
<protein>
    <submittedName>
        <fullName evidence="12">Chemotaxis protein</fullName>
    </submittedName>
</protein>
<evidence type="ECO:0000256" key="2">
    <source>
        <dbReference type="ARBA" id="ARBA00022500"/>
    </source>
</evidence>
<keyword evidence="5 9" id="KW-0472">Membrane</keyword>
<evidence type="ECO:0000256" key="5">
    <source>
        <dbReference type="ARBA" id="ARBA00023136"/>
    </source>
</evidence>
<evidence type="ECO:0000256" key="6">
    <source>
        <dbReference type="ARBA" id="ARBA00023224"/>
    </source>
</evidence>
<keyword evidence="13" id="KW-1185">Reference proteome</keyword>
<evidence type="ECO:0000256" key="7">
    <source>
        <dbReference type="ARBA" id="ARBA00029447"/>
    </source>
</evidence>
<keyword evidence="4 9" id="KW-1133">Transmembrane helix</keyword>
<dbReference type="Pfam" id="PF00672">
    <property type="entry name" value="HAMP"/>
    <property type="match status" value="1"/>
</dbReference>
<name>A0A1V0BAC6_9GAMM</name>
<evidence type="ECO:0000313" key="12">
    <source>
        <dbReference type="EMBL" id="AQZ96830.1"/>
    </source>
</evidence>
<gene>
    <name evidence="12" type="ORF">BVH74_13585</name>
</gene>
<keyword evidence="6 8" id="KW-0807">Transducer</keyword>
<dbReference type="SUPFAM" id="SSF58104">
    <property type="entry name" value="Methyl-accepting chemotaxis protein (MCP) signaling domain"/>
    <property type="match status" value="1"/>
</dbReference>
<accession>A0A1V0BAC6</accession>
<evidence type="ECO:0000259" key="10">
    <source>
        <dbReference type="PROSITE" id="PS50111"/>
    </source>
</evidence>
<feature type="domain" description="Methyl-accepting transducer" evidence="10">
    <location>
        <begin position="361"/>
        <end position="597"/>
    </location>
</feature>
<dbReference type="EMBL" id="CP020100">
    <property type="protein sequence ID" value="AQZ96830.1"/>
    <property type="molecule type" value="Genomic_DNA"/>
</dbReference>
<organism evidence="12 13">
    <name type="scientific">Halopseudomonas phragmitis</name>
    <dbReference type="NCBI Taxonomy" id="1931241"/>
    <lineage>
        <taxon>Bacteria</taxon>
        <taxon>Pseudomonadati</taxon>
        <taxon>Pseudomonadota</taxon>
        <taxon>Gammaproteobacteria</taxon>
        <taxon>Pseudomonadales</taxon>
        <taxon>Pseudomonadaceae</taxon>
        <taxon>Halopseudomonas</taxon>
    </lineage>
</organism>
<sequence>MLGFIVLAGLLINDSLKALNINRQIVQATVLAEDVSNLVTMLQRERGGSGVFIGSQGRSMREQLSVFRTDVDQALANLRRSAASDQRVQGILGQFGELEVLRREVDGLGISGRDSGARYTRLILELIGFTHALGEDVNDMALARALGSLTQFVEMKERAGRERALLGVVFNQNYFDSTLLSSFSRNLGEFQAYWEIFQRSADVAFTRQYEQLIQHPGVQEVAQLQQLAFSVSMGEPLNVNAEHWFQKSTERIDMMAEIELGLAQAANRLASAGYAAAMRSLVLALVAVGVALLAVLLLAFVIIRNINQAVTELNRSLGSLAQRDLTARANYHGTDEFGLIAGNLNRMADELNRVIMEIGGATVQVATAAEEASTVTLQTSRGLDQQRQSTELVVTAMHQMSATVRDVARSTNDAAALSSQVNDHAAQGREEIRQTVALIQQLSEQARETAKTIGEVKKESASISSVIDVIRGIAEQTNLLALNAAIEAARAGEQGRGFAVVADEVRSLAQKTQESTGYIQNMVSNLQSGSDKATQSMDITLATAESGSARVARAGELLAEIAEGVAGINDRNIQIASAAEEQSSVAEDINHNVLSINEVAIQVSAGAEQTAATSHELARLAEKLQALVERFRTA</sequence>
<comment type="subcellular location">
    <subcellularLocation>
        <location evidence="1">Membrane</location>
        <topology evidence="1">Multi-pass membrane protein</topology>
    </subcellularLocation>
</comment>